<gene>
    <name evidence="2" type="ORF">SAMN05216466_101165</name>
</gene>
<dbReference type="SUPFAM" id="SSF54913">
    <property type="entry name" value="GlnB-like"/>
    <property type="match status" value="1"/>
</dbReference>
<accession>A0A1G7P7K7</accession>
<dbReference type="Gene3D" id="3.30.70.120">
    <property type="match status" value="1"/>
</dbReference>
<dbReference type="EMBL" id="FNCJ01000001">
    <property type="protein sequence ID" value="SDF81599.1"/>
    <property type="molecule type" value="Genomic_DNA"/>
</dbReference>
<dbReference type="AlphaFoldDB" id="A0A1G7P7K7"/>
<protein>
    <submittedName>
        <fullName evidence="2">Uncharacterized ACR, COG1993</fullName>
    </submittedName>
</protein>
<evidence type="ECO:0000256" key="1">
    <source>
        <dbReference type="ARBA" id="ARBA00010554"/>
    </source>
</evidence>
<dbReference type="OrthoDB" id="5339790at2"/>
<dbReference type="InterPro" id="IPR015867">
    <property type="entry name" value="N-reg_PII/ATP_PRibTrfase_C"/>
</dbReference>
<dbReference type="InterPro" id="IPR011322">
    <property type="entry name" value="N-reg_PII-like_a/b"/>
</dbReference>
<evidence type="ECO:0000313" key="2">
    <source>
        <dbReference type="EMBL" id="SDF81599.1"/>
    </source>
</evidence>
<dbReference type="Proteomes" id="UP000199706">
    <property type="component" value="Unassembled WGS sequence"/>
</dbReference>
<evidence type="ECO:0000313" key="3">
    <source>
        <dbReference type="Proteomes" id="UP000199706"/>
    </source>
</evidence>
<comment type="similarity">
    <text evidence="1">Belongs to the UPF0166 family.</text>
</comment>
<dbReference type="Pfam" id="PF02641">
    <property type="entry name" value="DUF190"/>
    <property type="match status" value="1"/>
</dbReference>
<sequence length="114" mass="12808">MKGSQLTVFADNQSHRKARMTLVEWILTQVTKAGIEGATVIEVSESIDVHGKYHAERFFELVDQPVVVTVAADDARIDALLDDLRRGGVRLFYTRCPVEYEVLGMDEPIFGEQP</sequence>
<reference evidence="2 3" key="1">
    <citation type="submission" date="2016-10" db="EMBL/GenBank/DDBJ databases">
        <authorList>
            <person name="de Groot N.N."/>
        </authorList>
    </citation>
    <scope>NUCLEOTIDE SEQUENCE [LARGE SCALE GENOMIC DNA]</scope>
    <source>
        <strain evidence="2 3">LMG 2247</strain>
    </source>
</reference>
<proteinExistence type="inferred from homology"/>
<dbReference type="RefSeq" id="WP_090680587.1">
    <property type="nucleotide sequence ID" value="NZ_CADERL010000001.1"/>
</dbReference>
<organism evidence="2 3">
    <name type="scientific">Paraburkholderia phenazinium</name>
    <dbReference type="NCBI Taxonomy" id="60549"/>
    <lineage>
        <taxon>Bacteria</taxon>
        <taxon>Pseudomonadati</taxon>
        <taxon>Pseudomonadota</taxon>
        <taxon>Betaproteobacteria</taxon>
        <taxon>Burkholderiales</taxon>
        <taxon>Burkholderiaceae</taxon>
        <taxon>Paraburkholderia</taxon>
    </lineage>
</organism>
<name>A0A1G7P7K7_9BURK</name>
<dbReference type="InterPro" id="IPR003793">
    <property type="entry name" value="UPF0166"/>
</dbReference>